<keyword evidence="3" id="KW-1185">Reference proteome</keyword>
<dbReference type="Proteomes" id="UP000197361">
    <property type="component" value="Unassembled WGS sequence"/>
</dbReference>
<organism evidence="2 3">
    <name type="scientific">Sphingopyxis bauzanensis</name>
    <dbReference type="NCBI Taxonomy" id="651663"/>
    <lineage>
        <taxon>Bacteria</taxon>
        <taxon>Pseudomonadati</taxon>
        <taxon>Pseudomonadota</taxon>
        <taxon>Alphaproteobacteria</taxon>
        <taxon>Sphingomonadales</taxon>
        <taxon>Sphingomonadaceae</taxon>
        <taxon>Sphingopyxis</taxon>
    </lineage>
</organism>
<keyword evidence="1" id="KW-1133">Transmembrane helix</keyword>
<gene>
    <name evidence="2" type="ORF">CDQ92_13085</name>
</gene>
<sequence>MPFPTLAVPSILKAILAPLASLWRWLTDEPVRLAFAVLLLLCGVLCWRLASVDGDRDKWRDRARAYEAASKVVKDADVKADAVALDVAADKKGSIDAQNQSARDAARDSDDKLRAGLERLRSQGAGGSGSPTR</sequence>
<proteinExistence type="predicted"/>
<dbReference type="AlphaFoldDB" id="A0A246JRS8"/>
<evidence type="ECO:0000313" key="2">
    <source>
        <dbReference type="EMBL" id="OWQ95714.1"/>
    </source>
</evidence>
<protein>
    <submittedName>
        <fullName evidence="2">Uncharacterized protein</fullName>
    </submittedName>
</protein>
<reference evidence="2 3" key="1">
    <citation type="journal article" date="2010" name="Int. J. Syst. Evol. Microbiol.">
        <title>Sphingopyxis bauzanensis sp. nov., a psychrophilic bacterium isolated from soil.</title>
        <authorList>
            <person name="Zhang D.C."/>
            <person name="Liu H.C."/>
            <person name="Xin Y.H."/>
            <person name="Zhou Y.G."/>
            <person name="Schinner F."/>
            <person name="Margesin R."/>
        </authorList>
    </citation>
    <scope>NUCLEOTIDE SEQUENCE [LARGE SCALE GENOMIC DNA]</scope>
    <source>
        <strain evidence="2 3">DSM 22271</strain>
    </source>
</reference>
<feature type="transmembrane region" description="Helical" evidence="1">
    <location>
        <begin position="31"/>
        <end position="50"/>
    </location>
</feature>
<comment type="caution">
    <text evidence="2">The sequence shown here is derived from an EMBL/GenBank/DDBJ whole genome shotgun (WGS) entry which is preliminary data.</text>
</comment>
<accession>A0A246JRS8</accession>
<evidence type="ECO:0000313" key="3">
    <source>
        <dbReference type="Proteomes" id="UP000197361"/>
    </source>
</evidence>
<keyword evidence="1" id="KW-0812">Transmembrane</keyword>
<name>A0A246JRS8_9SPHN</name>
<dbReference type="EMBL" id="NISK01000003">
    <property type="protein sequence ID" value="OWQ95714.1"/>
    <property type="molecule type" value="Genomic_DNA"/>
</dbReference>
<evidence type="ECO:0000256" key="1">
    <source>
        <dbReference type="SAM" id="Phobius"/>
    </source>
</evidence>
<keyword evidence="1" id="KW-0472">Membrane</keyword>